<evidence type="ECO:0000313" key="1">
    <source>
        <dbReference type="EMBL" id="TFK76732.1"/>
    </source>
</evidence>
<accession>A0ACD3BI60</accession>
<evidence type="ECO:0000313" key="2">
    <source>
        <dbReference type="Proteomes" id="UP000308600"/>
    </source>
</evidence>
<gene>
    <name evidence="1" type="ORF">BDN72DRAFT_890547</name>
</gene>
<dbReference type="EMBL" id="ML208259">
    <property type="protein sequence ID" value="TFK76732.1"/>
    <property type="molecule type" value="Genomic_DNA"/>
</dbReference>
<keyword evidence="2" id="KW-1185">Reference proteome</keyword>
<reference evidence="1 2" key="1">
    <citation type="journal article" date="2019" name="Nat. Ecol. Evol.">
        <title>Megaphylogeny resolves global patterns of mushroom evolution.</title>
        <authorList>
            <person name="Varga T."/>
            <person name="Krizsan K."/>
            <person name="Foldi C."/>
            <person name="Dima B."/>
            <person name="Sanchez-Garcia M."/>
            <person name="Sanchez-Ramirez S."/>
            <person name="Szollosi G.J."/>
            <person name="Szarkandi J.G."/>
            <person name="Papp V."/>
            <person name="Albert L."/>
            <person name="Andreopoulos W."/>
            <person name="Angelini C."/>
            <person name="Antonin V."/>
            <person name="Barry K.W."/>
            <person name="Bougher N.L."/>
            <person name="Buchanan P."/>
            <person name="Buyck B."/>
            <person name="Bense V."/>
            <person name="Catcheside P."/>
            <person name="Chovatia M."/>
            <person name="Cooper J."/>
            <person name="Damon W."/>
            <person name="Desjardin D."/>
            <person name="Finy P."/>
            <person name="Geml J."/>
            <person name="Haridas S."/>
            <person name="Hughes K."/>
            <person name="Justo A."/>
            <person name="Karasinski D."/>
            <person name="Kautmanova I."/>
            <person name="Kiss B."/>
            <person name="Kocsube S."/>
            <person name="Kotiranta H."/>
            <person name="LaButti K.M."/>
            <person name="Lechner B.E."/>
            <person name="Liimatainen K."/>
            <person name="Lipzen A."/>
            <person name="Lukacs Z."/>
            <person name="Mihaltcheva S."/>
            <person name="Morgado L.N."/>
            <person name="Niskanen T."/>
            <person name="Noordeloos M.E."/>
            <person name="Ohm R.A."/>
            <person name="Ortiz-Santana B."/>
            <person name="Ovrebo C."/>
            <person name="Racz N."/>
            <person name="Riley R."/>
            <person name="Savchenko A."/>
            <person name="Shiryaev A."/>
            <person name="Soop K."/>
            <person name="Spirin V."/>
            <person name="Szebenyi C."/>
            <person name="Tomsovsky M."/>
            <person name="Tulloss R.E."/>
            <person name="Uehling J."/>
            <person name="Grigoriev I.V."/>
            <person name="Vagvolgyi C."/>
            <person name="Papp T."/>
            <person name="Martin F.M."/>
            <person name="Miettinen O."/>
            <person name="Hibbett D.S."/>
            <person name="Nagy L.G."/>
        </authorList>
    </citation>
    <scope>NUCLEOTIDE SEQUENCE [LARGE SCALE GENOMIC DNA]</scope>
    <source>
        <strain evidence="1 2">NL-1719</strain>
    </source>
</reference>
<organism evidence="1 2">
    <name type="scientific">Pluteus cervinus</name>
    <dbReference type="NCBI Taxonomy" id="181527"/>
    <lineage>
        <taxon>Eukaryota</taxon>
        <taxon>Fungi</taxon>
        <taxon>Dikarya</taxon>
        <taxon>Basidiomycota</taxon>
        <taxon>Agaricomycotina</taxon>
        <taxon>Agaricomycetes</taxon>
        <taxon>Agaricomycetidae</taxon>
        <taxon>Agaricales</taxon>
        <taxon>Pluteineae</taxon>
        <taxon>Pluteaceae</taxon>
        <taxon>Pluteus</taxon>
    </lineage>
</organism>
<name>A0ACD3BI60_9AGAR</name>
<protein>
    <submittedName>
        <fullName evidence="1">Uncharacterized protein</fullName>
    </submittedName>
</protein>
<dbReference type="Proteomes" id="UP000308600">
    <property type="component" value="Unassembled WGS sequence"/>
</dbReference>
<proteinExistence type="predicted"/>
<sequence length="556" mass="61112">MRPSLLLLVLPSAYSSFAFQLPFGVPHFLKSASAVVIPQESPSNPTTPRIAIIGAGAGGSSAAFWISKAKQRFGLDVEVDVYEKSDYIGGRSTVVYPHNDKAYPAVELGASIFVRANKNLWRASEEFQLNRTAFDDIDAALGIWDGENLLFTYKGGWWDTAKLLWRYGYLSPTRTDSIVQKVIQTFVTLYNPTPPKWTNVSALATEFEWTSLTEQTTKEYLESQGVSSQYIDEFVDAATRVNYGQDVDEIHALEGACSMATAGAAGIIGGNFQMFEKFLESSGANVKLNTAVTSITPSTGSTTSQWTVSTKQGSNDYQAVIIAAPIHQTGITLPSEIISQVPEQPYVHLHVTLLTTTLPSANPAYFGLSSSGAVPGMLLTSGQGFRNGGKAPEFNSLSYHGAVKEGEWAVKIFSQEKVEDEWLNEMFNGTVTWVYRKEWQAYPKLPPTSTFPPVQLEKGLYYVNAFEPFISTMETETISSRNVVDLLLNEEFDSGICSSNVQRPSYPSAEVEDAQVIIEATGESVHHEAHEPKDEAHQTPVSKSVDDKDFVYGWDC</sequence>